<evidence type="ECO:0000256" key="1">
    <source>
        <dbReference type="ARBA" id="ARBA00004167"/>
    </source>
</evidence>
<dbReference type="SMART" id="SM00406">
    <property type="entry name" value="IGv"/>
    <property type="match status" value="4"/>
</dbReference>
<keyword evidence="3 7" id="KW-1133">Transmembrane helix</keyword>
<dbReference type="PANTHER" id="PTHR45889">
    <property type="entry name" value="IG-LIKE DOMAIN-CONTAINING PROTEIN"/>
    <property type="match status" value="1"/>
</dbReference>
<dbReference type="GO" id="GO:0008270">
    <property type="term" value="F:zinc ion binding"/>
    <property type="evidence" value="ECO:0007669"/>
    <property type="project" value="InterPro"/>
</dbReference>
<dbReference type="InterPro" id="IPR007527">
    <property type="entry name" value="Znf_SWIM"/>
</dbReference>
<dbReference type="Pfam" id="PF08719">
    <property type="entry name" value="NADAR"/>
    <property type="match status" value="1"/>
</dbReference>
<dbReference type="InParanoid" id="K1PPP6"/>
<dbReference type="Gene3D" id="2.60.40.10">
    <property type="entry name" value="Immunoglobulins"/>
    <property type="match status" value="6"/>
</dbReference>
<gene>
    <name evidence="8" type="ORF">CGI_10027152</name>
</gene>
<evidence type="ECO:0000256" key="6">
    <source>
        <dbReference type="SAM" id="MobiDB-lite"/>
    </source>
</evidence>
<reference evidence="8" key="1">
    <citation type="journal article" date="2012" name="Nature">
        <title>The oyster genome reveals stress adaptation and complexity of shell formation.</title>
        <authorList>
            <person name="Zhang G."/>
            <person name="Fang X."/>
            <person name="Guo X."/>
            <person name="Li L."/>
            <person name="Luo R."/>
            <person name="Xu F."/>
            <person name="Yang P."/>
            <person name="Zhang L."/>
            <person name="Wang X."/>
            <person name="Qi H."/>
            <person name="Xiong Z."/>
            <person name="Que H."/>
            <person name="Xie Y."/>
            <person name="Holland P.W."/>
            <person name="Paps J."/>
            <person name="Zhu Y."/>
            <person name="Wu F."/>
            <person name="Chen Y."/>
            <person name="Wang J."/>
            <person name="Peng C."/>
            <person name="Meng J."/>
            <person name="Yang L."/>
            <person name="Liu J."/>
            <person name="Wen B."/>
            <person name="Zhang N."/>
            <person name="Huang Z."/>
            <person name="Zhu Q."/>
            <person name="Feng Y."/>
            <person name="Mount A."/>
            <person name="Hedgecock D."/>
            <person name="Xu Z."/>
            <person name="Liu Y."/>
            <person name="Domazet-Loso T."/>
            <person name="Du Y."/>
            <person name="Sun X."/>
            <person name="Zhang S."/>
            <person name="Liu B."/>
            <person name="Cheng P."/>
            <person name="Jiang X."/>
            <person name="Li J."/>
            <person name="Fan D."/>
            <person name="Wang W."/>
            <person name="Fu W."/>
            <person name="Wang T."/>
            <person name="Wang B."/>
            <person name="Zhang J."/>
            <person name="Peng Z."/>
            <person name="Li Y."/>
            <person name="Li N."/>
            <person name="Wang J."/>
            <person name="Chen M."/>
            <person name="He Y."/>
            <person name="Tan F."/>
            <person name="Song X."/>
            <person name="Zheng Q."/>
            <person name="Huang R."/>
            <person name="Yang H."/>
            <person name="Du X."/>
            <person name="Chen L."/>
            <person name="Yang M."/>
            <person name="Gaffney P.M."/>
            <person name="Wang S."/>
            <person name="Luo L."/>
            <person name="She Z."/>
            <person name="Ming Y."/>
            <person name="Huang W."/>
            <person name="Zhang S."/>
            <person name="Huang B."/>
            <person name="Zhang Y."/>
            <person name="Qu T."/>
            <person name="Ni P."/>
            <person name="Miao G."/>
            <person name="Wang J."/>
            <person name="Wang Q."/>
            <person name="Steinberg C.E."/>
            <person name="Wang H."/>
            <person name="Li N."/>
            <person name="Qian L."/>
            <person name="Zhang G."/>
            <person name="Li Y."/>
            <person name="Yang H."/>
            <person name="Liu X."/>
            <person name="Wang J."/>
            <person name="Yin Y."/>
            <person name="Wang J."/>
        </authorList>
    </citation>
    <scope>NUCLEOTIDE SEQUENCE [LARGE SCALE GENOMIC DNA]</scope>
    <source>
        <strain evidence="8">05x7-T-G4-1.051#20</strain>
    </source>
</reference>
<feature type="region of interest" description="Disordered" evidence="6">
    <location>
        <begin position="562"/>
        <end position="584"/>
    </location>
</feature>
<keyword evidence="4 7" id="KW-0472">Membrane</keyword>
<evidence type="ECO:0000256" key="5">
    <source>
        <dbReference type="ARBA" id="ARBA00023157"/>
    </source>
</evidence>
<dbReference type="PROSITE" id="PS50966">
    <property type="entry name" value="ZF_SWIM"/>
    <property type="match status" value="1"/>
</dbReference>
<feature type="compositionally biased region" description="Low complexity" evidence="6">
    <location>
        <begin position="1389"/>
        <end position="1399"/>
    </location>
</feature>
<evidence type="ECO:0000256" key="7">
    <source>
        <dbReference type="SAM" id="Phobius"/>
    </source>
</evidence>
<dbReference type="PROSITE" id="PS50835">
    <property type="entry name" value="IG_LIKE"/>
    <property type="match status" value="5"/>
</dbReference>
<dbReference type="InterPro" id="IPR013783">
    <property type="entry name" value="Ig-like_fold"/>
</dbReference>
<proteinExistence type="predicted"/>
<dbReference type="Pfam" id="PF08205">
    <property type="entry name" value="C2-set_2"/>
    <property type="match status" value="1"/>
</dbReference>
<keyword evidence="5" id="KW-1015">Disulfide bond</keyword>
<feature type="region of interest" description="Disordered" evidence="6">
    <location>
        <begin position="1382"/>
        <end position="1444"/>
    </location>
</feature>
<dbReference type="InterPro" id="IPR013106">
    <property type="entry name" value="Ig_V-set"/>
</dbReference>
<name>K1PPP6_MAGGI</name>
<dbReference type="InterPro" id="IPR007110">
    <property type="entry name" value="Ig-like_dom"/>
</dbReference>
<dbReference type="CDD" id="cd00096">
    <property type="entry name" value="Ig"/>
    <property type="match status" value="2"/>
</dbReference>
<sequence length="1444" mass="159509">MAISLRFWASYTEGRVKLQRRSENSVSSDHVLKFVFDEENQYITGVVQASMRNVAYKVTIELDDDTVKRSTCECVMRDYYCHHVAAVLLFGYKNVSKTDIRCSWLKRPKSQPKKIETIDEMYPSPNPTYSALSRPFDDTDHEALYQMLGNLGRFTGVWLHESGAIGASPDGGSFESLVEVSAITTARLSASVDLSFNYTVGPSDSVYSGFIVWQAKKSGTSGFENIATFSPSGGGNNSFTTTESAMNLKNRAELLNITPIGFNSFRAVMRVLKVHCLDEKEYQSSVTFFNLNTGPQTITAVTYLTVQAPAEQPYDIPDQVPSNIEESTNFTLSCTANVGKPPGNIKWWRYRDQADALVLVAESSEIPAQPGVCVYNVTFSIQPVVTRDDDQSVWRCSVDNELLTSSPDQDKPNQETARINVFYKVGVPNITKYPNVLNSQYSVAHSVNLTCVAQGNPSPSTNNGINRYVWTFKTNLGDIETELSSTNGVLSLNNLQETDTGTYTCTAFNGFNGKYFNSSINEELYVVNTTTTSPSTTAEWSTENSVIHDQKEVEVTTTVPNTTTHFASPAGPAGNSDTERQKTNDDDLSMGAIVVLMVNILIIVTVILVMLKVWYTKLQQGPASRGDSGTVQTPALLNATIGSSVDLTCEYTVGPGESVYSGLIVWQAKKSGSADYENIATFSPPGEGSNSFTTTESAMILKDRAELLDVTSNGSDTFRVVMKVREVQCLDEKEYQCSVTFTSSSTGPQIKNAVTSLTVQGPAQQPYNILAPNLSNIEENMKINLSCTANVGKPPGKIKWWRYRDQVNAPLLIRESSEIPAVQPGVCVYKVTFSIQPVVTKDDDQSVWRCSVDNELLTGSPDQNKPKLETARINVFYKVVDPKIAKHPDISNSRYSVGSSVTLTCVAQGNPIPSTNNDINKYKWTFQTISSHNVTELSSNNGVLSLNNLQETDTGTYTCTAFNGFNGKTFNISITDELYIDTEIGLKIHPLNLIGITWSRDNGRSEFRIDAFYYQQGTIFSKGGDCGTVQTPASVTATIGSSVDLTCTYTLESGDSVYSGFIVWQAKKSGSVDYENIATFSPPGEGNNSFTTTESAMILKDRAELLEITSTGSNIFRVVMRVKEVQYLDEKEYQCSVTFISTSTGPQTKSTVTSLTVQANPTNHAGPAYLWTPQLSKSGGSKNAGQSIKLQPVNLVICHCNHRHHSSFLYMNSIQQITLLTIESYESQNNVIAFNGEDNILSNFFPCELNMYGFTHKSAEHAFQYTKAVRCGDLDTAKTILEAKDALSAKRLGDKIRPNEQWADTRESVMTEIIENKCVQVQRFREKLRSVKKDTLFAESTYNDTWGTGLNKEATENTKIEAWPGKNLLGQIISKISKKIRKRKKSDQWSKPSQKQQSKVNTKQRDIAQMLRELRYQSESESMSGFDASTESDSDESTSAKNKG</sequence>
<dbReference type="Gene3D" id="1.10.357.40">
    <property type="entry name" value="YbiA-like"/>
    <property type="match status" value="1"/>
</dbReference>
<dbReference type="SMART" id="SM00409">
    <property type="entry name" value="IG"/>
    <property type="match status" value="6"/>
</dbReference>
<dbReference type="SUPFAM" id="SSF48726">
    <property type="entry name" value="Immunoglobulin"/>
    <property type="match status" value="3"/>
</dbReference>
<dbReference type="CDD" id="cd15457">
    <property type="entry name" value="NADAR"/>
    <property type="match status" value="1"/>
</dbReference>
<dbReference type="InterPro" id="IPR003599">
    <property type="entry name" value="Ig_sub"/>
</dbReference>
<organism evidence="8">
    <name type="scientific">Magallana gigas</name>
    <name type="common">Pacific oyster</name>
    <name type="synonym">Crassostrea gigas</name>
    <dbReference type="NCBI Taxonomy" id="29159"/>
    <lineage>
        <taxon>Eukaryota</taxon>
        <taxon>Metazoa</taxon>
        <taxon>Spiralia</taxon>
        <taxon>Lophotrochozoa</taxon>
        <taxon>Mollusca</taxon>
        <taxon>Bivalvia</taxon>
        <taxon>Autobranchia</taxon>
        <taxon>Pteriomorphia</taxon>
        <taxon>Ostreida</taxon>
        <taxon>Ostreoidea</taxon>
        <taxon>Ostreidae</taxon>
        <taxon>Magallana</taxon>
    </lineage>
</organism>
<dbReference type="SUPFAM" id="SSF143990">
    <property type="entry name" value="YbiA-like"/>
    <property type="match status" value="1"/>
</dbReference>
<feature type="transmembrane region" description="Helical" evidence="7">
    <location>
        <begin position="590"/>
        <end position="615"/>
    </location>
</feature>
<accession>K1PPP6</accession>
<evidence type="ECO:0000256" key="2">
    <source>
        <dbReference type="ARBA" id="ARBA00022692"/>
    </source>
</evidence>
<dbReference type="PANTHER" id="PTHR45889:SF8">
    <property type="entry name" value="IG-LIKE DOMAIN-CONTAINING PROTEIN"/>
    <property type="match status" value="1"/>
</dbReference>
<evidence type="ECO:0000256" key="4">
    <source>
        <dbReference type="ARBA" id="ARBA00023136"/>
    </source>
</evidence>
<comment type="subcellular location">
    <subcellularLocation>
        <location evidence="1">Membrane</location>
        <topology evidence="1">Single-pass membrane protein</topology>
    </subcellularLocation>
</comment>
<dbReference type="InterPro" id="IPR003598">
    <property type="entry name" value="Ig_sub2"/>
</dbReference>
<dbReference type="InterPro" id="IPR036179">
    <property type="entry name" value="Ig-like_dom_sf"/>
</dbReference>
<dbReference type="NCBIfam" id="TIGR02464">
    <property type="entry name" value="ribofla_fusion"/>
    <property type="match status" value="1"/>
</dbReference>
<evidence type="ECO:0000256" key="3">
    <source>
        <dbReference type="ARBA" id="ARBA00022989"/>
    </source>
</evidence>
<dbReference type="SMART" id="SM00408">
    <property type="entry name" value="IGc2"/>
    <property type="match status" value="2"/>
</dbReference>
<dbReference type="Pfam" id="PF13927">
    <property type="entry name" value="Ig_3"/>
    <property type="match status" value="2"/>
</dbReference>
<keyword evidence="2 7" id="KW-0812">Transmembrane</keyword>
<dbReference type="InterPro" id="IPR037238">
    <property type="entry name" value="YbiA-like_sf"/>
</dbReference>
<dbReference type="EMBL" id="JH823231">
    <property type="protein sequence ID" value="EKC26167.1"/>
    <property type="molecule type" value="Genomic_DNA"/>
</dbReference>
<evidence type="ECO:0000313" key="8">
    <source>
        <dbReference type="EMBL" id="EKC26167.1"/>
    </source>
</evidence>
<dbReference type="InterPro" id="IPR012816">
    <property type="entry name" value="NADAR"/>
</dbReference>
<dbReference type="InterPro" id="IPR013162">
    <property type="entry name" value="CD80_C2-set"/>
</dbReference>
<dbReference type="GO" id="GO:0016020">
    <property type="term" value="C:membrane"/>
    <property type="evidence" value="ECO:0007669"/>
    <property type="project" value="UniProtKB-SubCell"/>
</dbReference>
<dbReference type="HOGENOM" id="CLU_251696_0_0_1"/>
<protein>
    <submittedName>
        <fullName evidence="8">Cell adhesion molecule 3</fullName>
    </submittedName>
</protein>